<keyword evidence="3" id="KW-0233">DNA recombination</keyword>
<organism evidence="5 6">
    <name type="scientific">[Clostridium] leptum DSM 753</name>
    <dbReference type="NCBI Taxonomy" id="428125"/>
    <lineage>
        <taxon>Bacteria</taxon>
        <taxon>Bacillati</taxon>
        <taxon>Bacillota</taxon>
        <taxon>Clostridia</taxon>
        <taxon>Eubacteriales</taxon>
        <taxon>Oscillospiraceae</taxon>
        <taxon>Oscillospiraceae incertae sedis</taxon>
    </lineage>
</organism>
<reference evidence="5 6" key="2">
    <citation type="submission" date="2007-08" db="EMBL/GenBank/DDBJ databases">
        <authorList>
            <person name="Fulton L."/>
            <person name="Clifton S."/>
            <person name="Fulton B."/>
            <person name="Xu J."/>
            <person name="Minx P."/>
            <person name="Pepin K.H."/>
            <person name="Johnson M."/>
            <person name="Thiruvilangam P."/>
            <person name="Bhonagiri V."/>
            <person name="Nash W.E."/>
            <person name="Wang C."/>
            <person name="Mardis E.R."/>
            <person name="Wilson R.K."/>
        </authorList>
    </citation>
    <scope>NUCLEOTIDE SEQUENCE [LARGE SCALE GENOMIC DNA]</scope>
    <source>
        <strain evidence="5 6">DSM 753</strain>
    </source>
</reference>
<dbReference type="CDD" id="cd01189">
    <property type="entry name" value="INT_ICEBs1_C_like"/>
    <property type="match status" value="1"/>
</dbReference>
<name>A7VRZ2_9FIRM</name>
<dbReference type="Gene3D" id="1.10.150.130">
    <property type="match status" value="1"/>
</dbReference>
<dbReference type="InterPro" id="IPR010998">
    <property type="entry name" value="Integrase_recombinase_N"/>
</dbReference>
<accession>A7VRZ2</accession>
<evidence type="ECO:0000259" key="4">
    <source>
        <dbReference type="PROSITE" id="PS51898"/>
    </source>
</evidence>
<dbReference type="GO" id="GO:0006310">
    <property type="term" value="P:DNA recombination"/>
    <property type="evidence" value="ECO:0007669"/>
    <property type="project" value="UniProtKB-KW"/>
</dbReference>
<keyword evidence="2" id="KW-0238">DNA-binding</keyword>
<dbReference type="GO" id="GO:0003677">
    <property type="term" value="F:DNA binding"/>
    <property type="evidence" value="ECO:0007669"/>
    <property type="project" value="UniProtKB-KW"/>
</dbReference>
<evidence type="ECO:0000313" key="6">
    <source>
        <dbReference type="Proteomes" id="UP000003490"/>
    </source>
</evidence>
<comment type="caution">
    <text evidence="5">The sequence shown here is derived from an EMBL/GenBank/DDBJ whole genome shotgun (WGS) entry which is preliminary data.</text>
</comment>
<comment type="similarity">
    <text evidence="1">Belongs to the 'phage' integrase family.</text>
</comment>
<feature type="domain" description="Tyr recombinase" evidence="4">
    <location>
        <begin position="117"/>
        <end position="324"/>
    </location>
</feature>
<evidence type="ECO:0000256" key="3">
    <source>
        <dbReference type="ARBA" id="ARBA00023172"/>
    </source>
</evidence>
<proteinExistence type="inferred from homology"/>
<dbReference type="AlphaFoldDB" id="A7VRZ2"/>
<reference evidence="5 6" key="1">
    <citation type="submission" date="2007-08" db="EMBL/GenBank/DDBJ databases">
        <title>Draft genome sequence of Clostridium leptum (DSM 753).</title>
        <authorList>
            <person name="Sudarsanam P."/>
            <person name="Ley R."/>
            <person name="Guruge J."/>
            <person name="Turnbaugh P.J."/>
            <person name="Mahowald M."/>
            <person name="Liep D."/>
            <person name="Gordon J."/>
        </authorList>
    </citation>
    <scope>NUCLEOTIDE SEQUENCE [LARGE SCALE GENOMIC DNA]</scope>
    <source>
        <strain evidence="5 6">DSM 753</strain>
    </source>
</reference>
<dbReference type="InterPro" id="IPR013762">
    <property type="entry name" value="Integrase-like_cat_sf"/>
</dbReference>
<sequence>MAVSKIILSFAYWASWWYTIKKLTVGRSQAKNIYYQLKLILMYIGDYEINSIKPMQIDFMFASLVQENPNTHRPTSRKYLLDIRNTTIQIFEFARENDGLHISNPARRTIPKNAPKKTRRAITEDELYLIMKTPHRARLAALIMIFAGLRRGELIPLRWTDFDYKKYKVRISKSVEAQNTNKLMVKEGTKTNIEGRVVSIPKELIVEVELARRTSKSEFVCSQMDGSMHTLSSWRAMWQSFQTDLNVTSWKLAGVEYNKFRPQGMKKRIDNITPHMLRHTYATILYISGVDILNAAKLLGHEDPKTTLVIYTHLTKEFEQVSIAKLQTYVSNLYRRFNVKDDTVPLCDDYKIVLKEIEEET</sequence>
<dbReference type="PANTHER" id="PTHR30349">
    <property type="entry name" value="PHAGE INTEGRASE-RELATED"/>
    <property type="match status" value="1"/>
</dbReference>
<dbReference type="InterPro" id="IPR011010">
    <property type="entry name" value="DNA_brk_join_enz"/>
</dbReference>
<evidence type="ECO:0000256" key="2">
    <source>
        <dbReference type="ARBA" id="ARBA00023125"/>
    </source>
</evidence>
<evidence type="ECO:0000256" key="1">
    <source>
        <dbReference type="ARBA" id="ARBA00008857"/>
    </source>
</evidence>
<dbReference type="Gene3D" id="1.10.443.10">
    <property type="entry name" value="Intergrase catalytic core"/>
    <property type="match status" value="1"/>
</dbReference>
<protein>
    <submittedName>
        <fullName evidence="5">Site-specific recombinase, phage integrase family</fullName>
    </submittedName>
</protein>
<dbReference type="EMBL" id="ABCB02000017">
    <property type="protein sequence ID" value="EDO61822.1"/>
    <property type="molecule type" value="Genomic_DNA"/>
</dbReference>
<dbReference type="GO" id="GO:0015074">
    <property type="term" value="P:DNA integration"/>
    <property type="evidence" value="ECO:0007669"/>
    <property type="project" value="InterPro"/>
</dbReference>
<gene>
    <name evidence="5" type="ORF">CLOLEP_01329</name>
</gene>
<dbReference type="InterPro" id="IPR050090">
    <property type="entry name" value="Tyrosine_recombinase_XerCD"/>
</dbReference>
<dbReference type="Proteomes" id="UP000003490">
    <property type="component" value="Unassembled WGS sequence"/>
</dbReference>
<dbReference type="InterPro" id="IPR002104">
    <property type="entry name" value="Integrase_catalytic"/>
</dbReference>
<evidence type="ECO:0000313" key="5">
    <source>
        <dbReference type="EMBL" id="EDO61822.1"/>
    </source>
</evidence>
<dbReference type="eggNOG" id="COG4974">
    <property type="taxonomic scope" value="Bacteria"/>
</dbReference>
<dbReference type="PANTHER" id="PTHR30349:SF64">
    <property type="entry name" value="PROPHAGE INTEGRASE INTD-RELATED"/>
    <property type="match status" value="1"/>
</dbReference>
<dbReference type="HOGENOM" id="CLU_027562_17_4_9"/>
<dbReference type="Pfam" id="PF00589">
    <property type="entry name" value="Phage_integrase"/>
    <property type="match status" value="1"/>
</dbReference>
<dbReference type="PROSITE" id="PS51898">
    <property type="entry name" value="TYR_RECOMBINASE"/>
    <property type="match status" value="1"/>
</dbReference>
<dbReference type="SUPFAM" id="SSF56349">
    <property type="entry name" value="DNA breaking-rejoining enzymes"/>
    <property type="match status" value="1"/>
</dbReference>